<dbReference type="Proteomes" id="UP000068196">
    <property type="component" value="Chromosome"/>
</dbReference>
<evidence type="ECO:0000313" key="2">
    <source>
        <dbReference type="Proteomes" id="UP000068196"/>
    </source>
</evidence>
<reference evidence="2" key="2">
    <citation type="journal article" date="2016" name="Int. J. Syst. Evol. Microbiol.">
        <title>Caldimicrobium thiodismutans sp. nov., a sulfur-disproportionating bacterium isolated from a hot spring.</title>
        <authorList>
            <person name="Kojima H."/>
            <person name="Umezawa K."/>
            <person name="Fukui M."/>
        </authorList>
    </citation>
    <scope>NUCLEOTIDE SEQUENCE [LARGE SCALE GENOMIC DNA]</scope>
    <source>
        <strain evidence="2">TF1</strain>
    </source>
</reference>
<keyword evidence="2" id="KW-1185">Reference proteome</keyword>
<evidence type="ECO:0000313" key="1">
    <source>
        <dbReference type="EMBL" id="BAU23527.1"/>
    </source>
</evidence>
<dbReference type="AlphaFoldDB" id="A0A0U5AI08"/>
<dbReference type="EMBL" id="AP014945">
    <property type="protein sequence ID" value="BAU23527.1"/>
    <property type="molecule type" value="Genomic_DNA"/>
</dbReference>
<protein>
    <submittedName>
        <fullName evidence="1">Uncharacterized protein</fullName>
    </submittedName>
</protein>
<proteinExistence type="predicted"/>
<reference evidence="1 2" key="1">
    <citation type="journal article" date="2016" name="Int. J. Syst. Evol. Microbiol.">
        <title>Caldimicrobium thiodismutans sp. nov., a sulfur-disproportionating bacterium isolated from a hot spring, and emended description of the genus Caldimicrobium.</title>
        <authorList>
            <person name="Kojima H."/>
            <person name="Umezawa K."/>
            <person name="Fukui M."/>
        </authorList>
    </citation>
    <scope>NUCLEOTIDE SEQUENCE [LARGE SCALE GENOMIC DNA]</scope>
    <source>
        <strain evidence="1 2">TF1</strain>
    </source>
</reference>
<dbReference type="RefSeq" id="WP_068514617.1">
    <property type="nucleotide sequence ID" value="NZ_AP014945.1"/>
</dbReference>
<gene>
    <name evidence="1" type="ORF">THC_1154</name>
</gene>
<accession>A0A0U5AI08</accession>
<dbReference type="KEGG" id="cthi:THC_1154"/>
<dbReference type="STRING" id="1653476.THC_1154"/>
<sequence>MQILTRKRKGGKKAPLSEGEWVCGEISFALRPKKKSYKVSKDMDAYIHLTKKSFQDILKKVSLIKNFQFNFN</sequence>
<name>A0A0U5AI08_9BACT</name>
<organism evidence="1 2">
    <name type="scientific">Caldimicrobium thiodismutans</name>
    <dbReference type="NCBI Taxonomy" id="1653476"/>
    <lineage>
        <taxon>Bacteria</taxon>
        <taxon>Pseudomonadati</taxon>
        <taxon>Thermodesulfobacteriota</taxon>
        <taxon>Thermodesulfobacteria</taxon>
        <taxon>Thermodesulfobacteriales</taxon>
        <taxon>Thermodesulfobacteriaceae</taxon>
        <taxon>Caldimicrobium</taxon>
    </lineage>
</organism>